<dbReference type="Proteomes" id="UP000002320">
    <property type="component" value="Unassembled WGS sequence"/>
</dbReference>
<feature type="compositionally biased region" description="Basic and acidic residues" evidence="5">
    <location>
        <begin position="387"/>
        <end position="406"/>
    </location>
</feature>
<dbReference type="SUPFAM" id="SSF52540">
    <property type="entry name" value="P-loop containing nucleoside triphosphate hydrolases"/>
    <property type="match status" value="1"/>
</dbReference>
<evidence type="ECO:0000313" key="6">
    <source>
        <dbReference type="EMBL" id="EDS31644.1"/>
    </source>
</evidence>
<keyword evidence="6" id="KW-0030">Aminoacyl-tRNA synthetase</keyword>
<keyword evidence="4" id="KW-0067">ATP-binding</keyword>
<sequence length="428" mass="47577">MVLADSKAEVGPKNERCFVPSKRLATRSSTGCWIAASTEFGKDDDCGICSVALAEVISMDWHQKFGHNRNGYEADCQGTNYRDHGRQVEHFVATLEQRKIRIIAMIAAMSKPVYNAVTKFSPHKLVIVRSRKLDHLTGRESRRCFNALRGRTPTELVRLRREGEHKPFLDRMATKTLKETLSQGVAYIREGLTESDHHIVEQLFDSGAVQIAVVTRDLYWDLNISAHLVVNMDTHFYNDYPVTDVVQNPNSPISSSLSASAWRLNPGMIAAYYYINYTTIELFNLSLNPRPAGDHLKDNILMSLAARLPNKLTGSNGTAYILKQDKVFPTVIADGNVTIYLMSKDCVDAIRTDWVCPRSAADYGTCSAGSCEEIPGESCISMGSPTSDKDSDHDPLADLYHEDPERVSTPTAAAARTPLNWNSATQRG</sequence>
<dbReference type="GO" id="GO:0005634">
    <property type="term" value="C:nucleus"/>
    <property type="evidence" value="ECO:0007669"/>
    <property type="project" value="TreeGrafter"/>
</dbReference>
<keyword evidence="6" id="KW-0436">Ligase</keyword>
<keyword evidence="2" id="KW-0378">Hydrolase</keyword>
<accession>B0XKC8</accession>
<dbReference type="Gene3D" id="3.40.50.300">
    <property type="entry name" value="P-loop containing nucleotide triphosphate hydrolases"/>
    <property type="match status" value="1"/>
</dbReference>
<dbReference type="InterPro" id="IPR027417">
    <property type="entry name" value="P-loop_NTPase"/>
</dbReference>
<evidence type="ECO:0000256" key="5">
    <source>
        <dbReference type="SAM" id="MobiDB-lite"/>
    </source>
</evidence>
<reference evidence="6" key="1">
    <citation type="submission" date="2007-03" db="EMBL/GenBank/DDBJ databases">
        <title>Annotation of Culex pipiens quinquefasciatus.</title>
        <authorList>
            <consortium name="The Broad Institute Genome Sequencing Platform"/>
            <person name="Atkinson P.W."/>
            <person name="Hemingway J."/>
            <person name="Christensen B.M."/>
            <person name="Higgs S."/>
            <person name="Kodira C."/>
            <person name="Hannick L."/>
            <person name="Megy K."/>
            <person name="O'Leary S."/>
            <person name="Pearson M."/>
            <person name="Haas B.J."/>
            <person name="Mauceli E."/>
            <person name="Wortman J.R."/>
            <person name="Lee N.H."/>
            <person name="Guigo R."/>
            <person name="Stanke M."/>
            <person name="Alvarado L."/>
            <person name="Amedeo P."/>
            <person name="Antoine C.H."/>
            <person name="Arensburger P."/>
            <person name="Bidwell S.L."/>
            <person name="Crawford M."/>
            <person name="Camaro F."/>
            <person name="Devon K."/>
            <person name="Engels R."/>
            <person name="Hammond M."/>
            <person name="Howarth C."/>
            <person name="Koehrsen M."/>
            <person name="Lawson D."/>
            <person name="Montgomery P."/>
            <person name="Nene V."/>
            <person name="Nusbaum C."/>
            <person name="Puiu D."/>
            <person name="Romero-Severson J."/>
            <person name="Severson D.W."/>
            <person name="Shumway M."/>
            <person name="Sisk P."/>
            <person name="Stolte C."/>
            <person name="Zeng Q."/>
            <person name="Eisenstadt E."/>
            <person name="Fraser-Liggett C."/>
            <person name="Strausberg R."/>
            <person name="Galagan J."/>
            <person name="Birren B."/>
            <person name="Collins F.H."/>
        </authorList>
    </citation>
    <scope>NUCLEOTIDE SEQUENCE [LARGE SCALE GENOMIC DNA]</scope>
    <source>
        <strain evidence="6">JHB</strain>
    </source>
</reference>
<keyword evidence="1" id="KW-0547">Nucleotide-binding</keyword>
<dbReference type="STRING" id="7176.B0XKC8"/>
<keyword evidence="3" id="KW-0347">Helicase</keyword>
<dbReference type="VEuPathDB" id="VectorBase:CQUJHB004289"/>
<evidence type="ECO:0000256" key="4">
    <source>
        <dbReference type="ARBA" id="ARBA00022840"/>
    </source>
</evidence>
<name>B0XKC8_CULQU</name>
<evidence type="ECO:0000313" key="8">
    <source>
        <dbReference type="Proteomes" id="UP000002320"/>
    </source>
</evidence>
<dbReference type="InterPro" id="IPR050474">
    <property type="entry name" value="Hel308_SKI2-like"/>
</dbReference>
<gene>
    <name evidence="7" type="primary">6054135</name>
    <name evidence="6" type="ORF">CpipJ_CPIJ019888</name>
</gene>
<proteinExistence type="predicted"/>
<dbReference type="AlphaFoldDB" id="B0XKC8"/>
<evidence type="ECO:0000256" key="2">
    <source>
        <dbReference type="ARBA" id="ARBA00022801"/>
    </source>
</evidence>
<dbReference type="EMBL" id="DS233795">
    <property type="protein sequence ID" value="EDS31644.1"/>
    <property type="molecule type" value="Genomic_DNA"/>
</dbReference>
<evidence type="ECO:0000256" key="3">
    <source>
        <dbReference type="ARBA" id="ARBA00022806"/>
    </source>
</evidence>
<protein>
    <submittedName>
        <fullName evidence="6 7">Phenylalanyl-tRNA synthetase beta chain</fullName>
    </submittedName>
</protein>
<organism>
    <name type="scientific">Culex quinquefasciatus</name>
    <name type="common">Southern house mosquito</name>
    <name type="synonym">Culex pungens</name>
    <dbReference type="NCBI Taxonomy" id="7176"/>
    <lineage>
        <taxon>Eukaryota</taxon>
        <taxon>Metazoa</taxon>
        <taxon>Ecdysozoa</taxon>
        <taxon>Arthropoda</taxon>
        <taxon>Hexapoda</taxon>
        <taxon>Insecta</taxon>
        <taxon>Pterygota</taxon>
        <taxon>Neoptera</taxon>
        <taxon>Endopterygota</taxon>
        <taxon>Diptera</taxon>
        <taxon>Nematocera</taxon>
        <taxon>Culicoidea</taxon>
        <taxon>Culicidae</taxon>
        <taxon>Culicinae</taxon>
        <taxon>Culicini</taxon>
        <taxon>Culex</taxon>
        <taxon>Culex</taxon>
    </lineage>
</organism>
<dbReference type="EnsemblMetazoa" id="CPIJ019888-RA">
    <property type="protein sequence ID" value="CPIJ019888-PA"/>
    <property type="gene ID" value="CPIJ019888"/>
</dbReference>
<keyword evidence="8" id="KW-1185">Reference proteome</keyword>
<dbReference type="eggNOG" id="KOG0951">
    <property type="taxonomic scope" value="Eukaryota"/>
</dbReference>
<evidence type="ECO:0000313" key="7">
    <source>
        <dbReference type="EnsemblMetazoa" id="CPIJ019888-PA"/>
    </source>
</evidence>
<dbReference type="PANTHER" id="PTHR47961:SF4">
    <property type="entry name" value="ACTIVATING SIGNAL COINTEGRATOR 1 COMPLEX SUBUNIT 3"/>
    <property type="match status" value="1"/>
</dbReference>
<dbReference type="InParanoid" id="B0XKC8"/>
<dbReference type="GO" id="GO:0016787">
    <property type="term" value="F:hydrolase activity"/>
    <property type="evidence" value="ECO:0007669"/>
    <property type="project" value="UniProtKB-KW"/>
</dbReference>
<dbReference type="OrthoDB" id="5575at2759"/>
<dbReference type="KEGG" id="cqu:CpipJ_CPIJ019888"/>
<dbReference type="GO" id="GO:0004812">
    <property type="term" value="F:aminoacyl-tRNA ligase activity"/>
    <property type="evidence" value="ECO:0007669"/>
    <property type="project" value="UniProtKB-KW"/>
</dbReference>
<dbReference type="GO" id="GO:0004386">
    <property type="term" value="F:helicase activity"/>
    <property type="evidence" value="ECO:0007669"/>
    <property type="project" value="UniProtKB-KW"/>
</dbReference>
<feature type="region of interest" description="Disordered" evidence="5">
    <location>
        <begin position="382"/>
        <end position="428"/>
    </location>
</feature>
<dbReference type="VEuPathDB" id="VectorBase:CPIJ019888"/>
<dbReference type="GO" id="GO:0005524">
    <property type="term" value="F:ATP binding"/>
    <property type="evidence" value="ECO:0007669"/>
    <property type="project" value="UniProtKB-KW"/>
</dbReference>
<dbReference type="PANTHER" id="PTHR47961">
    <property type="entry name" value="DNA POLYMERASE THETA, PUTATIVE (AFU_ORTHOLOGUE AFUA_1G05260)-RELATED"/>
    <property type="match status" value="1"/>
</dbReference>
<evidence type="ECO:0000256" key="1">
    <source>
        <dbReference type="ARBA" id="ARBA00022741"/>
    </source>
</evidence>
<dbReference type="HOGENOM" id="CLU_641334_0_0_1"/>
<feature type="compositionally biased region" description="Polar residues" evidence="5">
    <location>
        <begin position="419"/>
        <end position="428"/>
    </location>
</feature>
<reference evidence="7" key="2">
    <citation type="submission" date="2020-05" db="UniProtKB">
        <authorList>
            <consortium name="EnsemblMetazoa"/>
        </authorList>
    </citation>
    <scope>IDENTIFICATION</scope>
    <source>
        <strain evidence="7">JHB</strain>
    </source>
</reference>